<keyword evidence="1 2" id="KW-0436">Ligase</keyword>
<dbReference type="RefSeq" id="WP_073149941.1">
    <property type="nucleotide sequence ID" value="NZ_FQYY01000004.1"/>
</dbReference>
<dbReference type="GO" id="GO:0016874">
    <property type="term" value="F:ligase activity"/>
    <property type="evidence" value="ECO:0007669"/>
    <property type="project" value="UniProtKB-UniRule"/>
</dbReference>
<dbReference type="OrthoDB" id="9765151at2"/>
<dbReference type="PIRSF" id="PIRSF012535">
    <property type="entry name" value="UCP012535"/>
    <property type="match status" value="1"/>
</dbReference>
<comment type="similarity">
    <text evidence="2">Belongs to the BshC family.</text>
</comment>
<evidence type="ECO:0000259" key="3">
    <source>
        <dbReference type="Pfam" id="PF10079"/>
    </source>
</evidence>
<evidence type="ECO:0000313" key="5">
    <source>
        <dbReference type="EMBL" id="SHI78805.1"/>
    </source>
</evidence>
<dbReference type="NCBIfam" id="TIGR03998">
    <property type="entry name" value="thiol_BshC"/>
    <property type="match status" value="1"/>
</dbReference>
<evidence type="ECO:0000259" key="4">
    <source>
        <dbReference type="Pfam" id="PF24850"/>
    </source>
</evidence>
<evidence type="ECO:0000256" key="2">
    <source>
        <dbReference type="HAMAP-Rule" id="MF_01867"/>
    </source>
</evidence>
<organism evidence="5 6">
    <name type="scientific">Mesonia phycicola</name>
    <dbReference type="NCBI Taxonomy" id="579105"/>
    <lineage>
        <taxon>Bacteria</taxon>
        <taxon>Pseudomonadati</taxon>
        <taxon>Bacteroidota</taxon>
        <taxon>Flavobacteriia</taxon>
        <taxon>Flavobacteriales</taxon>
        <taxon>Flavobacteriaceae</taxon>
        <taxon>Mesonia</taxon>
    </lineage>
</organism>
<sequence>MDDCISYRDTHYFSDLMLDYLDEKEILREFYHHFPTLENFKKQIEEKNLSFPQESRIALSSALIKQYSSLNISEETTVNLDLLQQSNTFTITTGHQLNLFTGPLYFLYKIISVINLVEQLKEEYSTHNFVPIYWMATEDHDFEEINYFNFKENKIQWDSEQTGAVGEFATKGLEEVLTKFKDQLNKSKAAEEILALFKNAYLKHTNLTEATRYLANELFGKYGLVIVDGNDNNLKKMFAPYVKEELLNQLSSVEVEKTAQKLKSLGYKAQVNAREINLFYLTEGIRERIIKEDNYFFVNNTEIKFSESEILEELKNYPERFSPNVIMRPLYQEVILPNLCYVGGGGELAYWLEFKNYFEASAITFPVLLLRNSVLLVSEKQNKKLQNLKTEISELFLDQSTLKTVKTNQISEIKIDFSPQKEQLATQFKELYVLAEKTDSSFIGAVEAQEKKQIKGLHHLEKRLLKAQKRKLKDELCRVTQLQDELFPKQSLQERNRNFSEFYQIYGSSLIQQLKEQLKPLELNFSIIYLS</sequence>
<dbReference type="EMBL" id="FQYY01000004">
    <property type="protein sequence ID" value="SHI78805.1"/>
    <property type="molecule type" value="Genomic_DNA"/>
</dbReference>
<dbReference type="Proteomes" id="UP000184225">
    <property type="component" value="Unassembled WGS sequence"/>
</dbReference>
<evidence type="ECO:0000313" key="6">
    <source>
        <dbReference type="Proteomes" id="UP000184225"/>
    </source>
</evidence>
<reference evidence="5 6" key="1">
    <citation type="submission" date="2016-11" db="EMBL/GenBank/DDBJ databases">
        <authorList>
            <person name="Jaros S."/>
            <person name="Januszkiewicz K."/>
            <person name="Wedrychowicz H."/>
        </authorList>
    </citation>
    <scope>NUCLEOTIDE SEQUENCE [LARGE SCALE GENOMIC DNA]</scope>
    <source>
        <strain evidence="5 6">DSM 21425</strain>
    </source>
</reference>
<dbReference type="Pfam" id="PF24850">
    <property type="entry name" value="CC_BshC"/>
    <property type="match status" value="1"/>
</dbReference>
<keyword evidence="6" id="KW-1185">Reference proteome</keyword>
<proteinExistence type="inferred from homology"/>
<name>A0A1M6E088_9FLAO</name>
<dbReference type="InterPro" id="IPR055399">
    <property type="entry name" value="CC_BshC"/>
</dbReference>
<protein>
    <recommendedName>
        <fullName evidence="2">Putative cysteine ligase BshC</fullName>
        <ecNumber evidence="2">6.-.-.-</ecNumber>
    </recommendedName>
</protein>
<dbReference type="HAMAP" id="MF_01867">
    <property type="entry name" value="BshC"/>
    <property type="match status" value="1"/>
</dbReference>
<gene>
    <name evidence="2" type="primary">bshC</name>
    <name evidence="5" type="ORF">SAMN04488096_104274</name>
</gene>
<dbReference type="InterPro" id="IPR011199">
    <property type="entry name" value="Bacillithiol_biosynth_BshC"/>
</dbReference>
<dbReference type="STRING" id="579105.SAMN04488096_104274"/>
<dbReference type="Pfam" id="PF10079">
    <property type="entry name" value="Rossmann-like_BshC"/>
    <property type="match status" value="1"/>
</dbReference>
<feature type="domain" description="Bacillithiol biosynthesis BshC N-terminal Rossmann-like" evidence="3">
    <location>
        <begin position="3"/>
        <end position="372"/>
    </location>
</feature>
<accession>A0A1M6E088</accession>
<dbReference type="InterPro" id="IPR055398">
    <property type="entry name" value="Rossmann-like_BshC"/>
</dbReference>
<evidence type="ECO:0000256" key="1">
    <source>
        <dbReference type="ARBA" id="ARBA00022598"/>
    </source>
</evidence>
<feature type="domain" description="Bacillithiol biosynthesis BshC C-terminal coiled-coil" evidence="4">
    <location>
        <begin position="374"/>
        <end position="530"/>
    </location>
</feature>
<dbReference type="EC" id="6.-.-.-" evidence="2"/>
<dbReference type="AlphaFoldDB" id="A0A1M6E088"/>